<dbReference type="PANTHER" id="PTHR43788">
    <property type="entry name" value="DNA2/NAM7 HELICASE FAMILY MEMBER"/>
    <property type="match status" value="1"/>
</dbReference>
<keyword evidence="1 11" id="KW-0540">Nuclease</keyword>
<dbReference type="GO" id="GO:0043139">
    <property type="term" value="F:5'-3' DNA helicase activity"/>
    <property type="evidence" value="ECO:0007669"/>
    <property type="project" value="UniProtKB-UniRule"/>
</dbReference>
<dbReference type="InterPro" id="IPR027785">
    <property type="entry name" value="UvrD-like_helicase_C"/>
</dbReference>
<dbReference type="AlphaFoldDB" id="A0A831RK16"/>
<feature type="binding site" evidence="11">
    <location>
        <begin position="158"/>
        <end position="165"/>
    </location>
    <ligand>
        <name>ATP</name>
        <dbReference type="ChEBI" id="CHEBI:30616"/>
    </ligand>
</feature>
<feature type="domain" description="RecBCD enzyme subunit RecD N-terminal" evidence="13">
    <location>
        <begin position="3"/>
        <end position="92"/>
    </location>
</feature>
<evidence type="ECO:0000256" key="7">
    <source>
        <dbReference type="ARBA" id="ARBA00022840"/>
    </source>
</evidence>
<evidence type="ECO:0000259" key="12">
    <source>
        <dbReference type="Pfam" id="PF13538"/>
    </source>
</evidence>
<keyword evidence="4 11" id="KW-0378">Hydrolase</keyword>
<sequence length="589" mass="63843">MGLAPQDLQFADLMGRLATDAGPELLAAAALCSRATGEGHLCLDLEAFAGREIAGVALPGIGGWRERLRGSGVVGEPGSFHPLILDPAGRLYLYRYWAYESHLAEELVWRAGQPPEDIGPEHRSLLQQLFPAREGVKVDWQKLAAATALCRNLTVVSGGPGTGKTSTVVRILALLTARAPELRIALAAPTGKAAGRLEASVRMAREALPLDREQRQRIPGEASTLHRLLGAEWGGGGYRYHGGSQLPLDVLILDEASMVDVAMMAHLVEALPRRARLILLGDRFQLASVEAGAVLGDLCGDADGFSHPFRERLRAVTGEKVPASPRPHPPPLADSVVYLRHSYRFSEASGVGRLAQAVRDGDAAASLTLLNAQDGPELGRLDDDRLLSGAVAGFRDYLSLVRGGEDPLRVFAAFDRFRVLAAMRRGRRGVEGLNHRLEQALLEAGLLQSREGWYQGRPVMVLQNDYGLRLYNGDIGIVLGGDGPGARVCFPDGEAGLRWIPPSRLPPHETAFVMTVHKSQGSEFDRVLLVLPQEDRPLLTRELIYTAVTRARERFQVCAPDAVWAAAVERRTRRSSGLREALWGPPVSA</sequence>
<dbReference type="GO" id="GO:0009338">
    <property type="term" value="C:exodeoxyribonuclease V complex"/>
    <property type="evidence" value="ECO:0007669"/>
    <property type="project" value="InterPro"/>
</dbReference>
<evidence type="ECO:0000256" key="5">
    <source>
        <dbReference type="ARBA" id="ARBA00022806"/>
    </source>
</evidence>
<evidence type="ECO:0000259" key="13">
    <source>
        <dbReference type="Pfam" id="PF21185"/>
    </source>
</evidence>
<dbReference type="Gene3D" id="3.40.50.300">
    <property type="entry name" value="P-loop containing nucleotide triphosphate hydrolases"/>
    <property type="match status" value="3"/>
</dbReference>
<dbReference type="GO" id="GO:0005524">
    <property type="term" value="F:ATP binding"/>
    <property type="evidence" value="ECO:0007669"/>
    <property type="project" value="UniProtKB-UniRule"/>
</dbReference>
<dbReference type="Pfam" id="PF13538">
    <property type="entry name" value="UvrD_C_2"/>
    <property type="match status" value="1"/>
</dbReference>
<dbReference type="HAMAP" id="MF_01487">
    <property type="entry name" value="RecD"/>
    <property type="match status" value="1"/>
</dbReference>
<evidence type="ECO:0000256" key="6">
    <source>
        <dbReference type="ARBA" id="ARBA00022839"/>
    </source>
</evidence>
<evidence type="ECO:0000256" key="2">
    <source>
        <dbReference type="ARBA" id="ARBA00022741"/>
    </source>
</evidence>
<dbReference type="InterPro" id="IPR006344">
    <property type="entry name" value="RecD"/>
</dbReference>
<keyword evidence="7 11" id="KW-0067">ATP-binding</keyword>
<dbReference type="GO" id="GO:0003677">
    <property type="term" value="F:DNA binding"/>
    <property type="evidence" value="ECO:0007669"/>
    <property type="project" value="UniProtKB-UniRule"/>
</dbReference>
<evidence type="ECO:0000256" key="10">
    <source>
        <dbReference type="ARBA" id="ARBA00023235"/>
    </source>
</evidence>
<name>A0A831RK16_9GAMM</name>
<proteinExistence type="inferred from homology"/>
<evidence type="ECO:0000256" key="11">
    <source>
        <dbReference type="HAMAP-Rule" id="MF_01487"/>
    </source>
</evidence>
<dbReference type="PANTHER" id="PTHR43788:SF6">
    <property type="entry name" value="DNA HELICASE B"/>
    <property type="match status" value="1"/>
</dbReference>
<comment type="caution">
    <text evidence="14">The sequence shown here is derived from an EMBL/GenBank/DDBJ whole genome shotgun (WGS) entry which is preliminary data.</text>
</comment>
<comment type="similarity">
    <text evidence="11">Belongs to the RecD family.</text>
</comment>
<keyword evidence="9 11" id="KW-0234">DNA repair</keyword>
<comment type="subunit">
    <text evidence="11">Heterotrimer of RecB, RecC and RecD. All subunits contribute to DNA-binding.</text>
</comment>
<dbReference type="NCBIfam" id="TIGR01447">
    <property type="entry name" value="recD"/>
    <property type="match status" value="1"/>
</dbReference>
<dbReference type="CDD" id="cd18809">
    <property type="entry name" value="SF1_C_RecD"/>
    <property type="match status" value="1"/>
</dbReference>
<dbReference type="SUPFAM" id="SSF52540">
    <property type="entry name" value="P-loop containing nucleoside triphosphate hydrolases"/>
    <property type="match status" value="2"/>
</dbReference>
<comment type="miscellaneous">
    <text evidence="11">In the RecBCD complex, RecB has a slow 3'-5' helicase, an exonuclease activity and loads RecA onto ssDNA, RecD has a fast 5'-3' helicase activity, while RecC stimulates the ATPase and processivity of the RecB helicase and contributes to recognition of the Chi site.</text>
</comment>
<keyword evidence="10 11" id="KW-0413">Isomerase</keyword>
<dbReference type="Proteomes" id="UP000886251">
    <property type="component" value="Unassembled WGS sequence"/>
</dbReference>
<comment type="catalytic activity">
    <reaction evidence="11">
        <text>ATP + H2O = ADP + phosphate + H(+)</text>
        <dbReference type="Rhea" id="RHEA:13065"/>
        <dbReference type="ChEBI" id="CHEBI:15377"/>
        <dbReference type="ChEBI" id="CHEBI:15378"/>
        <dbReference type="ChEBI" id="CHEBI:30616"/>
        <dbReference type="ChEBI" id="CHEBI:43474"/>
        <dbReference type="ChEBI" id="CHEBI:456216"/>
        <dbReference type="EC" id="5.6.2.3"/>
    </reaction>
</comment>
<dbReference type="CDD" id="cd17933">
    <property type="entry name" value="DEXSc_RecD-like"/>
    <property type="match status" value="1"/>
</dbReference>
<evidence type="ECO:0000256" key="4">
    <source>
        <dbReference type="ARBA" id="ARBA00022801"/>
    </source>
</evidence>
<protein>
    <recommendedName>
        <fullName evidence="11">RecBCD enzyme subunit RecD</fullName>
        <ecNumber evidence="11">5.6.2.3</ecNumber>
    </recommendedName>
    <alternativeName>
        <fullName evidence="11">DNA 5'-3' helicase subunit RecD</fullName>
    </alternativeName>
    <alternativeName>
        <fullName evidence="11">Exonuclease V subunit RecD</fullName>
        <shortName evidence="11">ExoV subunit RecD</shortName>
    </alternativeName>
    <alternativeName>
        <fullName evidence="11">Helicase/nuclease RecBCD subunit RecD</fullName>
    </alternativeName>
</protein>
<dbReference type="GO" id="GO:0017116">
    <property type="term" value="F:single-stranded DNA helicase activity"/>
    <property type="evidence" value="ECO:0007669"/>
    <property type="project" value="TreeGrafter"/>
</dbReference>
<keyword evidence="2 11" id="KW-0547">Nucleotide-binding</keyword>
<keyword evidence="3 11" id="KW-0227">DNA damage</keyword>
<evidence type="ECO:0000256" key="9">
    <source>
        <dbReference type="ARBA" id="ARBA00023204"/>
    </source>
</evidence>
<dbReference type="GO" id="GO:0000724">
    <property type="term" value="P:double-strand break repair via homologous recombination"/>
    <property type="evidence" value="ECO:0007669"/>
    <property type="project" value="UniProtKB-UniRule"/>
</dbReference>
<comment type="function">
    <text evidence="11">A helicase/nuclease that prepares dsDNA breaks (DSB) for recombinational DNA repair. Binds to DSBs and unwinds DNA via a highly rapid and processive ATP-dependent bidirectional helicase activity. Unwinds dsDNA until it encounters a Chi (crossover hotspot instigator) sequence from the 3' direction. Cuts ssDNA a few nucleotides 3' to the Chi site. The properties and activities of the enzyme are changed at Chi. The Chi-altered holoenzyme produces a long 3'-ssDNA overhang and facilitates RecA-binding to the ssDNA for homologous DNA recombination and repair. Holoenzyme degrades any linearized DNA that is unable to undergo homologous recombination. In the holoenzyme this subunit has ssDNA-dependent ATPase and 5'-3' helicase activity. When added to pre-assembled RecBC greatly stimulates nuclease activity and augments holoenzyme processivity. Negatively regulates the RecA-loading ability of RecBCD.</text>
</comment>
<feature type="domain" description="UvrD-like helicase C-terminal" evidence="12">
    <location>
        <begin position="511"/>
        <end position="554"/>
    </location>
</feature>
<organism evidence="14">
    <name type="scientific">Sedimenticola thiotaurini</name>
    <dbReference type="NCBI Taxonomy" id="1543721"/>
    <lineage>
        <taxon>Bacteria</taxon>
        <taxon>Pseudomonadati</taxon>
        <taxon>Pseudomonadota</taxon>
        <taxon>Gammaproteobacteria</taxon>
        <taxon>Chromatiales</taxon>
        <taxon>Sedimenticolaceae</taxon>
        <taxon>Sedimenticola</taxon>
    </lineage>
</organism>
<keyword evidence="8 11" id="KW-0238">DNA-binding</keyword>
<dbReference type="GO" id="GO:0008854">
    <property type="term" value="F:exodeoxyribonuclease V activity"/>
    <property type="evidence" value="ECO:0007669"/>
    <property type="project" value="InterPro"/>
</dbReference>
<keyword evidence="6 11" id="KW-0269">Exonuclease</keyword>
<dbReference type="InterPro" id="IPR049550">
    <property type="entry name" value="RecD_N"/>
</dbReference>
<accession>A0A831RK16</accession>
<gene>
    <name evidence="11 14" type="primary">recD</name>
    <name evidence="14" type="ORF">ENI96_00230</name>
</gene>
<dbReference type="EMBL" id="DRKP01000006">
    <property type="protein sequence ID" value="HEB94843.1"/>
    <property type="molecule type" value="Genomic_DNA"/>
</dbReference>
<evidence type="ECO:0000256" key="3">
    <source>
        <dbReference type="ARBA" id="ARBA00022763"/>
    </source>
</evidence>
<dbReference type="InterPro" id="IPR050534">
    <property type="entry name" value="Coronavir_polyprotein_1ab"/>
</dbReference>
<dbReference type="Gene3D" id="1.10.10.1020">
    <property type="entry name" value="RecBCD complex, subunit RecD, N-terminal domain"/>
    <property type="match status" value="1"/>
</dbReference>
<evidence type="ECO:0000256" key="1">
    <source>
        <dbReference type="ARBA" id="ARBA00022722"/>
    </source>
</evidence>
<dbReference type="Pfam" id="PF13245">
    <property type="entry name" value="AAA_19"/>
    <property type="match status" value="1"/>
</dbReference>
<reference evidence="14" key="1">
    <citation type="journal article" date="2020" name="mSystems">
        <title>Genome- and Community-Level Interaction Insights into Carbon Utilization and Element Cycling Functions of Hydrothermarchaeota in Hydrothermal Sediment.</title>
        <authorList>
            <person name="Zhou Z."/>
            <person name="Liu Y."/>
            <person name="Xu W."/>
            <person name="Pan J."/>
            <person name="Luo Z.H."/>
            <person name="Li M."/>
        </authorList>
    </citation>
    <scope>NUCLEOTIDE SEQUENCE [LARGE SCALE GENOMIC DNA]</scope>
    <source>
        <strain evidence="14">HyVt-443</strain>
    </source>
</reference>
<dbReference type="InterPro" id="IPR027417">
    <property type="entry name" value="P-loop_NTPase"/>
</dbReference>
<dbReference type="EC" id="5.6.2.3" evidence="11"/>
<dbReference type="InterPro" id="IPR041851">
    <property type="entry name" value="RecD_N_sf"/>
</dbReference>
<dbReference type="Pfam" id="PF21185">
    <property type="entry name" value="RecD_N"/>
    <property type="match status" value="1"/>
</dbReference>
<evidence type="ECO:0000313" key="14">
    <source>
        <dbReference type="EMBL" id="HEB94843.1"/>
    </source>
</evidence>
<evidence type="ECO:0000256" key="8">
    <source>
        <dbReference type="ARBA" id="ARBA00023125"/>
    </source>
</evidence>
<keyword evidence="5 11" id="KW-0347">Helicase</keyword>